<name>E1ZR58_CHLVA</name>
<dbReference type="PANTHER" id="PTHR12106:SF27">
    <property type="entry name" value="SORTILIN-RELATED RECEPTOR"/>
    <property type="match status" value="1"/>
</dbReference>
<feature type="signal peptide" evidence="2">
    <location>
        <begin position="1"/>
        <end position="19"/>
    </location>
</feature>
<dbReference type="RefSeq" id="XP_005843773.1">
    <property type="nucleotide sequence ID" value="XM_005843711.1"/>
</dbReference>
<protein>
    <submittedName>
        <fullName evidence="4">Expressed protein</fullName>
    </submittedName>
</protein>
<dbReference type="GO" id="GO:0005794">
    <property type="term" value="C:Golgi apparatus"/>
    <property type="evidence" value="ECO:0007669"/>
    <property type="project" value="TreeGrafter"/>
</dbReference>
<keyword evidence="1" id="KW-0677">Repeat</keyword>
<reference evidence="4 5" key="1">
    <citation type="journal article" date="2010" name="Plant Cell">
        <title>The Chlorella variabilis NC64A genome reveals adaptation to photosymbiosis, coevolution with viruses, and cryptic sex.</title>
        <authorList>
            <person name="Blanc G."/>
            <person name="Duncan G."/>
            <person name="Agarkova I."/>
            <person name="Borodovsky M."/>
            <person name="Gurnon J."/>
            <person name="Kuo A."/>
            <person name="Lindquist E."/>
            <person name="Lucas S."/>
            <person name="Pangilinan J."/>
            <person name="Polle J."/>
            <person name="Salamov A."/>
            <person name="Terry A."/>
            <person name="Yamada T."/>
            <person name="Dunigan D.D."/>
            <person name="Grigoriev I.V."/>
            <person name="Claverie J.M."/>
            <person name="Van Etten J.L."/>
        </authorList>
    </citation>
    <scope>NUCLEOTIDE SEQUENCE [LARGE SCALE GENOMIC DNA]</scope>
    <source>
        <strain evidence="4 5">NC64A</strain>
    </source>
</reference>
<keyword evidence="2" id="KW-0732">Signal</keyword>
<dbReference type="OrthoDB" id="443634at2759"/>
<dbReference type="AlphaFoldDB" id="E1ZR58"/>
<evidence type="ECO:0000256" key="2">
    <source>
        <dbReference type="SAM" id="SignalP"/>
    </source>
</evidence>
<dbReference type="InterPro" id="IPR050310">
    <property type="entry name" value="VPS10-sortilin"/>
</dbReference>
<feature type="non-terminal residue" evidence="4">
    <location>
        <position position="338"/>
    </location>
</feature>
<dbReference type="KEGG" id="cvr:CHLNCDRAFT_139901"/>
<dbReference type="Pfam" id="PF15902">
    <property type="entry name" value="Sortilin-Vps10"/>
    <property type="match status" value="1"/>
</dbReference>
<feature type="domain" description="Sortilin N-terminal" evidence="3">
    <location>
        <begin position="100"/>
        <end position="312"/>
    </location>
</feature>
<dbReference type="GeneID" id="17351083"/>
<dbReference type="Gene3D" id="2.130.10.10">
    <property type="entry name" value="YVTN repeat-like/Quinoprotein amine dehydrogenase"/>
    <property type="match status" value="1"/>
</dbReference>
<dbReference type="InParanoid" id="E1ZR58"/>
<dbReference type="GO" id="GO:0016020">
    <property type="term" value="C:membrane"/>
    <property type="evidence" value="ECO:0007669"/>
    <property type="project" value="TreeGrafter"/>
</dbReference>
<evidence type="ECO:0000256" key="1">
    <source>
        <dbReference type="ARBA" id="ARBA00022737"/>
    </source>
</evidence>
<sequence length="338" mass="36141">MRVQLLVLALVCLAAGGHASCQGNACQEQAQAARAAGLLGGTLGSCAPKTYPTSGALSPITLDNHINDLKWAAGPDGSVSDKYIFALTMETDGFPGGPLYLSDNGGQPNSWTDLTPKIAAALPAGNDSLKGVMEAVWHEKKPDRIFFQGKGRFHFVSSDYGATFKALPTPGGTEGYAQELRLHPRQPDWILAKVRRNECLVDRRSAACAFDLFLTQDFGESWANLTANSAGRVASFRDFDWGCHLAMFAGKPTPDEAIFATVYASASSQKGLYPGWDKDLHYVVSLDLFKTPVVKMVPCGNLFEVVAKKVYLAVPSDCPVGPDGKARAAPKQGITGRT</sequence>
<accession>E1ZR58</accession>
<organism evidence="5">
    <name type="scientific">Chlorella variabilis</name>
    <name type="common">Green alga</name>
    <dbReference type="NCBI Taxonomy" id="554065"/>
    <lineage>
        <taxon>Eukaryota</taxon>
        <taxon>Viridiplantae</taxon>
        <taxon>Chlorophyta</taxon>
        <taxon>core chlorophytes</taxon>
        <taxon>Trebouxiophyceae</taxon>
        <taxon>Chlorellales</taxon>
        <taxon>Chlorellaceae</taxon>
        <taxon>Chlorella clade</taxon>
        <taxon>Chlorella</taxon>
    </lineage>
</organism>
<dbReference type="EMBL" id="GL433861">
    <property type="protein sequence ID" value="EFN51671.1"/>
    <property type="molecule type" value="Genomic_DNA"/>
</dbReference>
<evidence type="ECO:0000313" key="5">
    <source>
        <dbReference type="Proteomes" id="UP000008141"/>
    </source>
</evidence>
<dbReference type="Proteomes" id="UP000008141">
    <property type="component" value="Unassembled WGS sequence"/>
</dbReference>
<dbReference type="SUPFAM" id="SSF110296">
    <property type="entry name" value="Oligoxyloglucan reducing end-specific cellobiohydrolase"/>
    <property type="match status" value="1"/>
</dbReference>
<gene>
    <name evidence="4" type="ORF">CHLNCDRAFT_139901</name>
</gene>
<dbReference type="InterPro" id="IPR031778">
    <property type="entry name" value="Sortilin_N"/>
</dbReference>
<dbReference type="InterPro" id="IPR015943">
    <property type="entry name" value="WD40/YVTN_repeat-like_dom_sf"/>
</dbReference>
<proteinExistence type="predicted"/>
<keyword evidence="5" id="KW-1185">Reference proteome</keyword>
<feature type="chain" id="PRO_5003156448" evidence="2">
    <location>
        <begin position="20"/>
        <end position="338"/>
    </location>
</feature>
<dbReference type="PANTHER" id="PTHR12106">
    <property type="entry name" value="SORTILIN RELATED"/>
    <property type="match status" value="1"/>
</dbReference>
<evidence type="ECO:0000313" key="4">
    <source>
        <dbReference type="EMBL" id="EFN51671.1"/>
    </source>
</evidence>
<evidence type="ECO:0000259" key="3">
    <source>
        <dbReference type="Pfam" id="PF15902"/>
    </source>
</evidence>
<dbReference type="STRING" id="554065.E1ZR58"/>
<dbReference type="GO" id="GO:0006892">
    <property type="term" value="P:post-Golgi vesicle-mediated transport"/>
    <property type="evidence" value="ECO:0007669"/>
    <property type="project" value="TreeGrafter"/>
</dbReference>